<proteinExistence type="predicted"/>
<dbReference type="Proteomes" id="UP000485058">
    <property type="component" value="Unassembled WGS sequence"/>
</dbReference>
<feature type="non-terminal residue" evidence="2">
    <location>
        <position position="194"/>
    </location>
</feature>
<evidence type="ECO:0000313" key="2">
    <source>
        <dbReference type="EMBL" id="GFH24203.1"/>
    </source>
</evidence>
<feature type="compositionally biased region" description="Gly residues" evidence="1">
    <location>
        <begin position="135"/>
        <end position="157"/>
    </location>
</feature>
<evidence type="ECO:0000256" key="1">
    <source>
        <dbReference type="SAM" id="MobiDB-lite"/>
    </source>
</evidence>
<gene>
    <name evidence="2" type="ORF">HaLaN_21950</name>
</gene>
<keyword evidence="3" id="KW-1185">Reference proteome</keyword>
<reference evidence="2 3" key="1">
    <citation type="submission" date="2020-02" db="EMBL/GenBank/DDBJ databases">
        <title>Draft genome sequence of Haematococcus lacustris strain NIES-144.</title>
        <authorList>
            <person name="Morimoto D."/>
            <person name="Nakagawa S."/>
            <person name="Yoshida T."/>
            <person name="Sawayama S."/>
        </authorList>
    </citation>
    <scope>NUCLEOTIDE SEQUENCE [LARGE SCALE GENOMIC DNA]</scope>
    <source>
        <strain evidence="2 3">NIES-144</strain>
    </source>
</reference>
<evidence type="ECO:0000313" key="3">
    <source>
        <dbReference type="Proteomes" id="UP000485058"/>
    </source>
</evidence>
<dbReference type="EMBL" id="BLLF01002471">
    <property type="protein sequence ID" value="GFH24203.1"/>
    <property type="molecule type" value="Genomic_DNA"/>
</dbReference>
<accession>A0A699ZNE5</accession>
<dbReference type="InterPro" id="IPR045864">
    <property type="entry name" value="aa-tRNA-synth_II/BPL/LPL"/>
</dbReference>
<dbReference type="AlphaFoldDB" id="A0A699ZNE5"/>
<protein>
    <submittedName>
        <fullName evidence="2">Uncharacterized protein</fullName>
    </submittedName>
</protein>
<comment type="caution">
    <text evidence="2">The sequence shown here is derived from an EMBL/GenBank/DDBJ whole genome shotgun (WGS) entry which is preliminary data.</text>
</comment>
<name>A0A699ZNE5_HAELA</name>
<organism evidence="2 3">
    <name type="scientific">Haematococcus lacustris</name>
    <name type="common">Green alga</name>
    <name type="synonym">Haematococcus pluvialis</name>
    <dbReference type="NCBI Taxonomy" id="44745"/>
    <lineage>
        <taxon>Eukaryota</taxon>
        <taxon>Viridiplantae</taxon>
        <taxon>Chlorophyta</taxon>
        <taxon>core chlorophytes</taxon>
        <taxon>Chlorophyceae</taxon>
        <taxon>CS clade</taxon>
        <taxon>Chlamydomonadales</taxon>
        <taxon>Haematococcaceae</taxon>
        <taxon>Haematococcus</taxon>
    </lineage>
</organism>
<dbReference type="Gene3D" id="3.30.930.10">
    <property type="entry name" value="Bira Bifunctional Protein, Domain 2"/>
    <property type="match status" value="1"/>
</dbReference>
<feature type="region of interest" description="Disordered" evidence="1">
    <location>
        <begin position="124"/>
        <end position="159"/>
    </location>
</feature>
<sequence length="194" mass="20518">MRLVAWTWSCHGAVPMTSNQVGLAHPHSSVDTVTLLSRTGAVLSFRRDLRTPFAAWLAAQALVRDARPALPQKGDSERYDGIGEDGALDCFKRFELAQVQRQVRYSDLPTTLCIADLDIITPAPSPAPGATPGPAGSGRGGGQPGSGWGLPGGGGGQAARERLVAEAQAIKALVQVVEGLPPEVGRRWEVRLNH</sequence>